<dbReference type="InterPro" id="IPR022398">
    <property type="entry name" value="Peptidase_S8_His-AS"/>
</dbReference>
<reference evidence="7" key="1">
    <citation type="submission" date="2020-06" db="EMBL/GenBank/DDBJ databases">
        <title>WGS assembly of Ceratodon purpureus strain R40.</title>
        <authorList>
            <person name="Carey S.B."/>
            <person name="Jenkins J."/>
            <person name="Shu S."/>
            <person name="Lovell J.T."/>
            <person name="Sreedasyam A."/>
            <person name="Maumus F."/>
            <person name="Tiley G.P."/>
            <person name="Fernandez-Pozo N."/>
            <person name="Barry K."/>
            <person name="Chen C."/>
            <person name="Wang M."/>
            <person name="Lipzen A."/>
            <person name="Daum C."/>
            <person name="Saski C.A."/>
            <person name="Payton A.C."/>
            <person name="Mcbreen J.C."/>
            <person name="Conrad R.E."/>
            <person name="Kollar L.M."/>
            <person name="Olsson S."/>
            <person name="Huttunen S."/>
            <person name="Landis J.B."/>
            <person name="Wickett N.J."/>
            <person name="Johnson M.G."/>
            <person name="Rensing S.A."/>
            <person name="Grimwood J."/>
            <person name="Schmutz J."/>
            <person name="Mcdaniel S.F."/>
        </authorList>
    </citation>
    <scope>NUCLEOTIDE SEQUENCE</scope>
    <source>
        <strain evidence="7">R40</strain>
    </source>
</reference>
<keyword evidence="3" id="KW-0378">Hydrolase</keyword>
<comment type="caution">
    <text evidence="7">The sequence shown here is derived from an EMBL/GenBank/DDBJ whole genome shotgun (WGS) entry which is preliminary data.</text>
</comment>
<keyword evidence="8" id="KW-1185">Reference proteome</keyword>
<dbReference type="InterPro" id="IPR051048">
    <property type="entry name" value="Peptidase_S8/S53_subtilisin"/>
</dbReference>
<dbReference type="PANTHER" id="PTHR43399">
    <property type="entry name" value="SUBTILISIN-RELATED"/>
    <property type="match status" value="1"/>
</dbReference>
<feature type="domain" description="Peptidase S8/S53" evidence="6">
    <location>
        <begin position="368"/>
        <end position="504"/>
    </location>
</feature>
<protein>
    <recommendedName>
        <fullName evidence="6">Peptidase S8/S53 domain-containing protein</fullName>
    </recommendedName>
</protein>
<evidence type="ECO:0000256" key="1">
    <source>
        <dbReference type="ARBA" id="ARBA00011073"/>
    </source>
</evidence>
<dbReference type="PANTHER" id="PTHR43399:SF4">
    <property type="entry name" value="CELL WALL-ASSOCIATED PROTEASE"/>
    <property type="match status" value="1"/>
</dbReference>
<dbReference type="GO" id="GO:0006508">
    <property type="term" value="P:proteolysis"/>
    <property type="evidence" value="ECO:0007669"/>
    <property type="project" value="UniProtKB-KW"/>
</dbReference>
<evidence type="ECO:0000313" key="7">
    <source>
        <dbReference type="EMBL" id="KAG0566285.1"/>
    </source>
</evidence>
<evidence type="ECO:0000256" key="3">
    <source>
        <dbReference type="ARBA" id="ARBA00022801"/>
    </source>
</evidence>
<sequence length="509" mass="56518">MRVMVVKMGTGWRSGRRICGSVMWLIGVTMVLCMERFVVLAVSGELQEEALGGESGEVGGEKEGLRFEDWSGVVATEQLRRWRQKLDDEREFEAGGIYGGEEILKVAMEDDGRKEREHHRVARDRLQQWLTPMDKWHFVIGYSNVRAYSAARRLTQGARIHHLPTRNSSVHFFLTFISAASAEVIRSKRLFHVVEPLLPNLKIEDLTLGKLIRAHEDTTLEEAFALKALLAHNALGLCEVKSLAKRWEVALQQDGLLLSHEHTTTLRYTDRGGQMGILSDVEDTDTIKPDLQGQIAPAIDCQVSMTAIVCSGIIKRSLEDAANFMASHAVVQLVELNPRFEVFNKWAKYVTQSVSGKHLPIFNKGLRGEGEVIACADTGIDMDHCFFRDRYQAVPFNAVNLRARKVVQYVMSWGDKTDFGGGHGTHVAGSIAGDTEEGSDEFAGMAPAAKIAFFDLGSNSSNLKAPIELGKGVFDYGYSAGARIFSNSWGVLRQGYSSNSHEVDSFSYL</sequence>
<evidence type="ECO:0000256" key="5">
    <source>
        <dbReference type="PROSITE-ProRule" id="PRU01240"/>
    </source>
</evidence>
<organism evidence="7 8">
    <name type="scientific">Ceratodon purpureus</name>
    <name type="common">Fire moss</name>
    <name type="synonym">Dicranum purpureum</name>
    <dbReference type="NCBI Taxonomy" id="3225"/>
    <lineage>
        <taxon>Eukaryota</taxon>
        <taxon>Viridiplantae</taxon>
        <taxon>Streptophyta</taxon>
        <taxon>Embryophyta</taxon>
        <taxon>Bryophyta</taxon>
        <taxon>Bryophytina</taxon>
        <taxon>Bryopsida</taxon>
        <taxon>Dicranidae</taxon>
        <taxon>Pseudoditrichales</taxon>
        <taxon>Ditrichaceae</taxon>
        <taxon>Ceratodon</taxon>
    </lineage>
</organism>
<evidence type="ECO:0000256" key="2">
    <source>
        <dbReference type="ARBA" id="ARBA00022670"/>
    </source>
</evidence>
<proteinExistence type="inferred from homology"/>
<evidence type="ECO:0000259" key="6">
    <source>
        <dbReference type="Pfam" id="PF00082"/>
    </source>
</evidence>
<comment type="caution">
    <text evidence="5">Lacks conserved residue(s) required for the propagation of feature annotation.</text>
</comment>
<accession>A0A8T0H687</accession>
<dbReference type="GO" id="GO:0004252">
    <property type="term" value="F:serine-type endopeptidase activity"/>
    <property type="evidence" value="ECO:0007669"/>
    <property type="project" value="InterPro"/>
</dbReference>
<dbReference type="Gene3D" id="3.40.50.200">
    <property type="entry name" value="Peptidase S8/S53 domain"/>
    <property type="match status" value="1"/>
</dbReference>
<dbReference type="Proteomes" id="UP000822688">
    <property type="component" value="Chromosome 7"/>
</dbReference>
<dbReference type="SUPFAM" id="SSF52743">
    <property type="entry name" value="Subtilisin-like"/>
    <property type="match status" value="1"/>
</dbReference>
<gene>
    <name evidence="7" type="ORF">KC19_7G052300</name>
</gene>
<name>A0A8T0H687_CERPU</name>
<dbReference type="PROSITE" id="PS00137">
    <property type="entry name" value="SUBTILASE_HIS"/>
    <property type="match status" value="1"/>
</dbReference>
<dbReference type="InterPro" id="IPR036852">
    <property type="entry name" value="Peptidase_S8/S53_dom_sf"/>
</dbReference>
<dbReference type="AlphaFoldDB" id="A0A8T0H687"/>
<dbReference type="PRINTS" id="PR00723">
    <property type="entry name" value="SUBTILISIN"/>
</dbReference>
<keyword evidence="4" id="KW-0720">Serine protease</keyword>
<evidence type="ECO:0000313" key="8">
    <source>
        <dbReference type="Proteomes" id="UP000822688"/>
    </source>
</evidence>
<dbReference type="PROSITE" id="PS51892">
    <property type="entry name" value="SUBTILASE"/>
    <property type="match status" value="1"/>
</dbReference>
<keyword evidence="2" id="KW-0645">Protease</keyword>
<dbReference type="InterPro" id="IPR000209">
    <property type="entry name" value="Peptidase_S8/S53_dom"/>
</dbReference>
<dbReference type="InterPro" id="IPR015500">
    <property type="entry name" value="Peptidase_S8_subtilisin-rel"/>
</dbReference>
<comment type="similarity">
    <text evidence="1 5">Belongs to the peptidase S8 family.</text>
</comment>
<evidence type="ECO:0000256" key="4">
    <source>
        <dbReference type="ARBA" id="ARBA00022825"/>
    </source>
</evidence>
<dbReference type="Pfam" id="PF00082">
    <property type="entry name" value="Peptidase_S8"/>
    <property type="match status" value="1"/>
</dbReference>
<dbReference type="EMBL" id="CM026428">
    <property type="protein sequence ID" value="KAG0566285.1"/>
    <property type="molecule type" value="Genomic_DNA"/>
</dbReference>